<comment type="caution">
    <text evidence="1">The sequence shown here is derived from an EMBL/GenBank/DDBJ whole genome shotgun (WGS) entry which is preliminary data.</text>
</comment>
<dbReference type="RefSeq" id="XP_025396204.1">
    <property type="nucleotide sequence ID" value="XM_025537940.1"/>
</dbReference>
<protein>
    <submittedName>
        <fullName evidence="1">Uncharacterized protein</fullName>
    </submittedName>
</protein>
<dbReference type="AlphaFoldDB" id="A0A317VFG3"/>
<reference evidence="1 2" key="1">
    <citation type="submission" date="2016-12" db="EMBL/GenBank/DDBJ databases">
        <title>The genomes of Aspergillus section Nigri reveals drivers in fungal speciation.</title>
        <authorList>
            <consortium name="DOE Joint Genome Institute"/>
            <person name="Vesth T.C."/>
            <person name="Nybo J."/>
            <person name="Theobald S."/>
            <person name="Brandl J."/>
            <person name="Frisvad J.C."/>
            <person name="Nielsen K.F."/>
            <person name="Lyhne E.K."/>
            <person name="Kogle M.E."/>
            <person name="Kuo A."/>
            <person name="Riley R."/>
            <person name="Clum A."/>
            <person name="Nolan M."/>
            <person name="Lipzen A."/>
            <person name="Salamov A."/>
            <person name="Henrissat B."/>
            <person name="Wiebenga A."/>
            <person name="De Vries R.P."/>
            <person name="Grigoriev I.V."/>
            <person name="Mortensen U.H."/>
            <person name="Andersen M.R."/>
            <person name="Baker S.E."/>
        </authorList>
    </citation>
    <scope>NUCLEOTIDE SEQUENCE [LARGE SCALE GENOMIC DNA]</scope>
    <source>
        <strain evidence="1 2">CBS 117.55</strain>
    </source>
</reference>
<proteinExistence type="predicted"/>
<keyword evidence="2" id="KW-1185">Reference proteome</keyword>
<dbReference type="GeneID" id="37060177"/>
<gene>
    <name evidence="1" type="ORF">BO70DRAFT_119153</name>
</gene>
<organism evidence="1 2">
    <name type="scientific">Aspergillus heteromorphus CBS 117.55</name>
    <dbReference type="NCBI Taxonomy" id="1448321"/>
    <lineage>
        <taxon>Eukaryota</taxon>
        <taxon>Fungi</taxon>
        <taxon>Dikarya</taxon>
        <taxon>Ascomycota</taxon>
        <taxon>Pezizomycotina</taxon>
        <taxon>Eurotiomycetes</taxon>
        <taxon>Eurotiomycetidae</taxon>
        <taxon>Eurotiales</taxon>
        <taxon>Aspergillaceae</taxon>
        <taxon>Aspergillus</taxon>
        <taxon>Aspergillus subgen. Circumdati</taxon>
    </lineage>
</organism>
<evidence type="ECO:0000313" key="1">
    <source>
        <dbReference type="EMBL" id="PWY71612.1"/>
    </source>
</evidence>
<accession>A0A317VFG3</accession>
<dbReference type="EMBL" id="MSFL01000027">
    <property type="protein sequence ID" value="PWY71612.1"/>
    <property type="molecule type" value="Genomic_DNA"/>
</dbReference>
<name>A0A317VFG3_9EURO</name>
<dbReference type="VEuPathDB" id="FungiDB:BO70DRAFT_119153"/>
<dbReference type="Proteomes" id="UP000247233">
    <property type="component" value="Unassembled WGS sequence"/>
</dbReference>
<sequence length="184" mass="20138">MHQSVLSSSTDSLERVIDLPGSLPFCRKHALGHSLSAGTPVGWAVPKWPVTCKRSGREETNFEASRLRRLSVCLAERIIRVSPAQFVQPPRAGGQPERSSQRGADLIINIGETYSIMSALLLPPPIVTVDISFRLLFLQADPSARCWSGACAMNVRGVYLLLICLHSETAIRAPVVHCPRQVES</sequence>
<evidence type="ECO:0000313" key="2">
    <source>
        <dbReference type="Proteomes" id="UP000247233"/>
    </source>
</evidence>